<organism evidence="2 3">
    <name type="scientific">Cytobacillus solani</name>
    <dbReference type="NCBI Taxonomy" id="1637975"/>
    <lineage>
        <taxon>Bacteria</taxon>
        <taxon>Bacillati</taxon>
        <taxon>Bacillota</taxon>
        <taxon>Bacilli</taxon>
        <taxon>Bacillales</taxon>
        <taxon>Bacillaceae</taxon>
        <taxon>Cytobacillus</taxon>
    </lineage>
</organism>
<evidence type="ECO:0000313" key="3">
    <source>
        <dbReference type="Proteomes" id="UP000050996"/>
    </source>
</evidence>
<dbReference type="EMBL" id="LJIX01000006">
    <property type="protein sequence ID" value="KQL18202.1"/>
    <property type="molecule type" value="Genomic_DNA"/>
</dbReference>
<name>A0A0Q3VF51_9BACI</name>
<feature type="region of interest" description="Disordered" evidence="1">
    <location>
        <begin position="1"/>
        <end position="37"/>
    </location>
</feature>
<dbReference type="AlphaFoldDB" id="A0A0Q3VF51"/>
<gene>
    <name evidence="2" type="ORF">AN957_06095</name>
</gene>
<keyword evidence="3" id="KW-1185">Reference proteome</keyword>
<dbReference type="RefSeq" id="WP_056682857.1">
    <property type="nucleotide sequence ID" value="NZ_CP041305.1"/>
</dbReference>
<accession>A0A0Q3VF51</accession>
<reference evidence="2 3" key="1">
    <citation type="submission" date="2015-09" db="EMBL/GenBank/DDBJ databases">
        <title>Genome sequencing project for genomic taxonomy and phylogenomics of Bacillus-like bacteria.</title>
        <authorList>
            <person name="Liu B."/>
            <person name="Wang J."/>
            <person name="Zhu Y."/>
            <person name="Liu G."/>
            <person name="Chen Q."/>
            <person name="Chen Z."/>
            <person name="Lan J."/>
            <person name="Che J."/>
            <person name="Ge C."/>
            <person name="Shi H."/>
            <person name="Pan Z."/>
            <person name="Liu X."/>
        </authorList>
    </citation>
    <scope>NUCLEOTIDE SEQUENCE [LARGE SCALE GENOMIC DNA]</scope>
    <source>
        <strain evidence="2 3">FJAT-18043</strain>
    </source>
</reference>
<sequence length="238" mass="27001">MKITHSLPIQSQTIDSAHKKSKQSQQTVQHETYTKSTQEPSWNYSVTEVSATYSRNLLLPTDINKPDWSLIPTKGMQVPSQEELIAQIKALATKMANAPYHKDVDQLHAQFNRLHTQYLSPVSPDRKALHEQAMRVIKQYEAEKPTQTRELTLVDYLNEMDEIYTKNTTQLAGGTVSSSINSQGGYDYEVKVGGQTLMSSVNGHWLYGKTPAEEQKSKEFYQIYWSAMDQAKAELNGQ</sequence>
<dbReference type="PATRIC" id="fig|1637975.4.peg.905"/>
<dbReference type="Proteomes" id="UP000050996">
    <property type="component" value="Unassembled WGS sequence"/>
</dbReference>
<proteinExistence type="predicted"/>
<feature type="compositionally biased region" description="Polar residues" evidence="1">
    <location>
        <begin position="23"/>
        <end position="37"/>
    </location>
</feature>
<evidence type="ECO:0000313" key="2">
    <source>
        <dbReference type="EMBL" id="KQL18202.1"/>
    </source>
</evidence>
<evidence type="ECO:0000256" key="1">
    <source>
        <dbReference type="SAM" id="MobiDB-lite"/>
    </source>
</evidence>
<protein>
    <submittedName>
        <fullName evidence="2">Uncharacterized protein</fullName>
    </submittedName>
</protein>
<comment type="caution">
    <text evidence="2">The sequence shown here is derived from an EMBL/GenBank/DDBJ whole genome shotgun (WGS) entry which is preliminary data.</text>
</comment>